<dbReference type="GO" id="GO:0046872">
    <property type="term" value="F:metal ion binding"/>
    <property type="evidence" value="ECO:0007669"/>
    <property type="project" value="UniProtKB-KW"/>
</dbReference>
<reference evidence="5 6" key="1">
    <citation type="submission" date="2015-07" db="EMBL/GenBank/DDBJ databases">
        <title>Genome analysis of myxobacterium Chondromyces crocatus Cm c5 reveals a high potential for natural compound synthesis and the genetic basis for the loss of fruiting body formation.</title>
        <authorList>
            <person name="Zaburannyi N."/>
            <person name="Bunk B."/>
            <person name="Maier J."/>
            <person name="Overmann J."/>
            <person name="Mueller R."/>
        </authorList>
    </citation>
    <scope>NUCLEOTIDE SEQUENCE [LARGE SCALE GENOMIC DNA]</scope>
    <source>
        <strain evidence="5 6">Cm c5</strain>
    </source>
</reference>
<organism evidence="5 6">
    <name type="scientific">Chondromyces crocatus</name>
    <dbReference type="NCBI Taxonomy" id="52"/>
    <lineage>
        <taxon>Bacteria</taxon>
        <taxon>Pseudomonadati</taxon>
        <taxon>Myxococcota</taxon>
        <taxon>Polyangia</taxon>
        <taxon>Polyangiales</taxon>
        <taxon>Polyangiaceae</taxon>
        <taxon>Chondromyces</taxon>
    </lineage>
</organism>
<dbReference type="GO" id="GO:0016020">
    <property type="term" value="C:membrane"/>
    <property type="evidence" value="ECO:0007669"/>
    <property type="project" value="GOC"/>
</dbReference>
<dbReference type="InterPro" id="IPR029052">
    <property type="entry name" value="Metallo-depent_PP-like"/>
</dbReference>
<keyword evidence="6" id="KW-1185">Reference proteome</keyword>
<proteinExistence type="predicted"/>
<evidence type="ECO:0000256" key="1">
    <source>
        <dbReference type="ARBA" id="ARBA00022723"/>
    </source>
</evidence>
<feature type="compositionally biased region" description="Basic residues" evidence="3">
    <location>
        <begin position="298"/>
        <end position="310"/>
    </location>
</feature>
<dbReference type="AlphaFoldDB" id="A0A0K1E6Q2"/>
<name>A0A0K1E6Q2_CHOCO</name>
<dbReference type="Pfam" id="PF00149">
    <property type="entry name" value="Metallophos"/>
    <property type="match status" value="1"/>
</dbReference>
<dbReference type="SUPFAM" id="SSF56300">
    <property type="entry name" value="Metallo-dependent phosphatases"/>
    <property type="match status" value="1"/>
</dbReference>
<dbReference type="Gene3D" id="3.60.21.10">
    <property type="match status" value="1"/>
</dbReference>
<sequence length="310" mass="34002">MVQEVGAPTSVNPRAIRLRRFAGPATYLDQLAPLRIAHLTDQHVGRVTPMKVQREAVDLTNQQRPDLVMLTGDFVCHSQLYLDQLEELIRSFDAPVFAVLGNHDHWSGGDEVKRSLQRAGAEVLCNAHTVVTVRHQRLQVVGLDDAYTGHAQRERAVKGLRNDLPSIGLSHIAEEADGLWRHGVPLVLSGHTHAGQVTVARLHELSIGKLAGHKYVHGLYGTRSPAGPQQGAVYVGAGIGASVIPLRLGDRGQREVAVFELGAAPGSFEEHHTEQPALKGRKPSPVVQAKRAEQVVRKREKRERKQRPPS</sequence>
<dbReference type="InterPro" id="IPR004843">
    <property type="entry name" value="Calcineurin-like_PHP"/>
</dbReference>
<dbReference type="PANTHER" id="PTHR31302">
    <property type="entry name" value="TRANSMEMBRANE PROTEIN WITH METALLOPHOSPHOESTERASE DOMAIN-RELATED"/>
    <property type="match status" value="1"/>
</dbReference>
<dbReference type="EMBL" id="CP012159">
    <property type="protein sequence ID" value="AKT36367.1"/>
    <property type="molecule type" value="Genomic_DNA"/>
</dbReference>
<evidence type="ECO:0000256" key="2">
    <source>
        <dbReference type="ARBA" id="ARBA00022801"/>
    </source>
</evidence>
<evidence type="ECO:0000259" key="4">
    <source>
        <dbReference type="Pfam" id="PF00149"/>
    </source>
</evidence>
<keyword evidence="1" id="KW-0479">Metal-binding</keyword>
<dbReference type="PANTHER" id="PTHR31302:SF31">
    <property type="entry name" value="PHOSPHODIESTERASE YAEI"/>
    <property type="match status" value="1"/>
</dbReference>
<dbReference type="GO" id="GO:0009245">
    <property type="term" value="P:lipid A biosynthetic process"/>
    <property type="evidence" value="ECO:0007669"/>
    <property type="project" value="TreeGrafter"/>
</dbReference>
<evidence type="ECO:0000313" key="6">
    <source>
        <dbReference type="Proteomes" id="UP000067626"/>
    </source>
</evidence>
<feature type="region of interest" description="Disordered" evidence="3">
    <location>
        <begin position="267"/>
        <end position="310"/>
    </location>
</feature>
<protein>
    <submittedName>
        <fullName evidence="5">Phosphoesterase/phosphatase</fullName>
    </submittedName>
</protein>
<dbReference type="STRING" id="52.CMC5_004800"/>
<gene>
    <name evidence="5" type="ORF">CMC5_004800</name>
</gene>
<evidence type="ECO:0000313" key="5">
    <source>
        <dbReference type="EMBL" id="AKT36367.1"/>
    </source>
</evidence>
<dbReference type="InterPro" id="IPR051158">
    <property type="entry name" value="Metallophosphoesterase_sf"/>
</dbReference>
<dbReference type="Proteomes" id="UP000067626">
    <property type="component" value="Chromosome"/>
</dbReference>
<dbReference type="GO" id="GO:0008758">
    <property type="term" value="F:UDP-2,3-diacylglucosamine hydrolase activity"/>
    <property type="evidence" value="ECO:0007669"/>
    <property type="project" value="TreeGrafter"/>
</dbReference>
<dbReference type="KEGG" id="ccro:CMC5_004800"/>
<feature type="domain" description="Calcineurin-like phosphoesterase" evidence="4">
    <location>
        <begin position="34"/>
        <end position="194"/>
    </location>
</feature>
<accession>A0A0K1E6Q2</accession>
<evidence type="ECO:0000256" key="3">
    <source>
        <dbReference type="SAM" id="MobiDB-lite"/>
    </source>
</evidence>
<keyword evidence="2" id="KW-0378">Hydrolase</keyword>